<reference evidence="12 13" key="1">
    <citation type="submission" date="2024-04" db="EMBL/GenBank/DDBJ databases">
        <title>The reference genome of an endangered Asteraceae, Deinandra increscens subsp. villosa, native to the Central Coast of California.</title>
        <authorList>
            <person name="Guilliams M."/>
            <person name="Hasenstab-Lehman K."/>
            <person name="Meyer R."/>
            <person name="Mcevoy S."/>
        </authorList>
    </citation>
    <scope>NUCLEOTIDE SEQUENCE [LARGE SCALE GENOMIC DNA]</scope>
    <source>
        <tissue evidence="12">Leaf</tissue>
    </source>
</reference>
<dbReference type="Proteomes" id="UP001408789">
    <property type="component" value="Unassembled WGS sequence"/>
</dbReference>
<evidence type="ECO:0000256" key="9">
    <source>
        <dbReference type="SAM" id="Coils"/>
    </source>
</evidence>
<feature type="transmembrane region" description="Helical" evidence="11">
    <location>
        <begin position="252"/>
        <end position="274"/>
    </location>
</feature>
<dbReference type="PANTHER" id="PTHR31851">
    <property type="entry name" value="FE(2+)/MN(2+) TRANSPORTER PCL1"/>
    <property type="match status" value="1"/>
</dbReference>
<keyword evidence="6 11" id="KW-1133">Transmembrane helix</keyword>
<evidence type="ECO:0000256" key="7">
    <source>
        <dbReference type="ARBA" id="ARBA00023136"/>
    </source>
</evidence>
<evidence type="ECO:0000313" key="12">
    <source>
        <dbReference type="EMBL" id="KAK9075723.1"/>
    </source>
</evidence>
<dbReference type="InterPro" id="IPR008217">
    <property type="entry name" value="Ccc1_fam"/>
</dbReference>
<feature type="compositionally biased region" description="Basic and acidic residues" evidence="10">
    <location>
        <begin position="35"/>
        <end position="52"/>
    </location>
</feature>
<dbReference type="Gene3D" id="2.40.50.140">
    <property type="entry name" value="Nucleic acid-binding proteins"/>
    <property type="match status" value="1"/>
</dbReference>
<keyword evidence="9" id="KW-0175">Coiled coil</keyword>
<dbReference type="Pfam" id="PF01988">
    <property type="entry name" value="VIT1"/>
    <property type="match status" value="1"/>
</dbReference>
<evidence type="ECO:0000256" key="10">
    <source>
        <dbReference type="SAM" id="MobiDB-lite"/>
    </source>
</evidence>
<evidence type="ECO:0000256" key="3">
    <source>
        <dbReference type="ARBA" id="ARBA00022496"/>
    </source>
</evidence>
<name>A0AAP0DMI8_9ASTR</name>
<dbReference type="EMBL" id="JBCNJP010000007">
    <property type="protein sequence ID" value="KAK9075723.1"/>
    <property type="molecule type" value="Genomic_DNA"/>
</dbReference>
<evidence type="ECO:0000256" key="5">
    <source>
        <dbReference type="ARBA" id="ARBA00022692"/>
    </source>
</evidence>
<evidence type="ECO:0000256" key="11">
    <source>
        <dbReference type="SAM" id="Phobius"/>
    </source>
</evidence>
<dbReference type="GO" id="GO:0005774">
    <property type="term" value="C:vacuolar membrane"/>
    <property type="evidence" value="ECO:0007669"/>
    <property type="project" value="UniProtKB-SubCell"/>
</dbReference>
<keyword evidence="4" id="KW-0926">Vacuole</keyword>
<comment type="catalytic activity">
    <reaction evidence="8">
        <text>Fe(2+)(in) = Fe(2+)(out)</text>
        <dbReference type="Rhea" id="RHEA:28486"/>
        <dbReference type="ChEBI" id="CHEBI:29033"/>
    </reaction>
    <physiologicalReaction direction="left-to-right" evidence="8">
        <dbReference type="Rhea" id="RHEA:28487"/>
    </physiologicalReaction>
</comment>
<evidence type="ECO:0000256" key="4">
    <source>
        <dbReference type="ARBA" id="ARBA00022554"/>
    </source>
</evidence>
<dbReference type="GO" id="GO:0006826">
    <property type="term" value="P:iron ion transport"/>
    <property type="evidence" value="ECO:0007669"/>
    <property type="project" value="UniProtKB-KW"/>
</dbReference>
<comment type="similarity">
    <text evidence="2">Belongs to the CCC1 family.</text>
</comment>
<evidence type="ECO:0000256" key="1">
    <source>
        <dbReference type="ARBA" id="ARBA00004128"/>
    </source>
</evidence>
<feature type="transmembrane region" description="Helical" evidence="11">
    <location>
        <begin position="163"/>
        <end position="188"/>
    </location>
</feature>
<dbReference type="AlphaFoldDB" id="A0AAP0DMI8"/>
<comment type="caution">
    <text evidence="12">The sequence shown here is derived from an EMBL/GenBank/DDBJ whole genome shotgun (WGS) entry which is preliminary data.</text>
</comment>
<feature type="region of interest" description="Disordered" evidence="10">
    <location>
        <begin position="35"/>
        <end position="81"/>
    </location>
</feature>
<accession>A0AAP0DMI8</accession>
<dbReference type="GO" id="GO:0030026">
    <property type="term" value="P:intracellular manganese ion homeostasis"/>
    <property type="evidence" value="ECO:0007669"/>
    <property type="project" value="InterPro"/>
</dbReference>
<dbReference type="InterPro" id="IPR012340">
    <property type="entry name" value="NA-bd_OB-fold"/>
</dbReference>
<evidence type="ECO:0000256" key="2">
    <source>
        <dbReference type="ARBA" id="ARBA00007049"/>
    </source>
</evidence>
<proteinExistence type="inferred from homology"/>
<protein>
    <submittedName>
        <fullName evidence="12">Uncharacterized protein</fullName>
    </submittedName>
</protein>
<keyword evidence="13" id="KW-1185">Reference proteome</keyword>
<evidence type="ECO:0000256" key="6">
    <source>
        <dbReference type="ARBA" id="ARBA00022989"/>
    </source>
</evidence>
<evidence type="ECO:0000256" key="8">
    <source>
        <dbReference type="ARBA" id="ARBA00044464"/>
    </source>
</evidence>
<keyword evidence="7 11" id="KW-0472">Membrane</keyword>
<dbReference type="GO" id="GO:0005384">
    <property type="term" value="F:manganese ion transmembrane transporter activity"/>
    <property type="evidence" value="ECO:0007669"/>
    <property type="project" value="InterPro"/>
</dbReference>
<keyword evidence="3" id="KW-0406">Ion transport</keyword>
<keyword evidence="3" id="KW-0408">Iron</keyword>
<evidence type="ECO:0000313" key="13">
    <source>
        <dbReference type="Proteomes" id="UP001408789"/>
    </source>
</evidence>
<keyword evidence="3" id="KW-0410">Iron transport</keyword>
<feature type="coiled-coil region" evidence="9">
    <location>
        <begin position="218"/>
        <end position="245"/>
    </location>
</feature>
<keyword evidence="3" id="KW-0813">Transport</keyword>
<keyword evidence="5 11" id="KW-0812">Transmembrane</keyword>
<sequence length="538" mass="59114">MLMPTTPYANFEMGDLARFWAYLTIDGGSARVAEAERTGHRRGEGRACRSPEGRGGGPAGHRRERGRVCRSPEGTGEGVQVAGGREGRVCRSPEGTGEVVQFAGGERGGRVGHRRGEGEDLQVAGGREGRVCRSPEGTREQSDKKQGNLFEDEYFDYSPRGQWLRAAVLGASDGLVYVACLMTGVGAAKDVKAKFLLGLFNLLAGAISIAVREYVSVYSQLDVELAQMKRDKRMVRDQEEQAKRTLPNPLRVGITAAIAFSSGGVTPLLVGSFILDRGVRLGAVVASASVALVGFGWVWSIIGGTPVGNVVEARVDTRLKRIDSQVFLYKCYKMDGYVVDLPMPYGKVVNQATTIIIGDRTTFEGISDIQIPRQYFSFAPHKPLKDKCNTNALLTDYLCHIESNSTVMKRKDNNLLKMMVIDLRLNMIPKRGSYCYGYQTENEIIANVTTISNVISQDPVSININKHTNRYCVNTTLSDGFSSLPVVFFDDAMRQVLGVDCEVLVVREGYTDSKKVPEPMQALIVKEQNLQLHLPLKR</sequence>
<feature type="transmembrane region" description="Helical" evidence="11">
    <location>
        <begin position="281"/>
        <end position="302"/>
    </location>
</feature>
<feature type="transmembrane region" description="Helical" evidence="11">
    <location>
        <begin position="195"/>
        <end position="215"/>
    </location>
</feature>
<organism evidence="12 13">
    <name type="scientific">Deinandra increscens subsp. villosa</name>
    <dbReference type="NCBI Taxonomy" id="3103831"/>
    <lineage>
        <taxon>Eukaryota</taxon>
        <taxon>Viridiplantae</taxon>
        <taxon>Streptophyta</taxon>
        <taxon>Embryophyta</taxon>
        <taxon>Tracheophyta</taxon>
        <taxon>Spermatophyta</taxon>
        <taxon>Magnoliopsida</taxon>
        <taxon>eudicotyledons</taxon>
        <taxon>Gunneridae</taxon>
        <taxon>Pentapetalae</taxon>
        <taxon>asterids</taxon>
        <taxon>campanulids</taxon>
        <taxon>Asterales</taxon>
        <taxon>Asteraceae</taxon>
        <taxon>Asteroideae</taxon>
        <taxon>Heliantheae alliance</taxon>
        <taxon>Madieae</taxon>
        <taxon>Madiinae</taxon>
        <taxon>Deinandra</taxon>
    </lineage>
</organism>
<gene>
    <name evidence="12" type="ORF">SSX86_004052</name>
</gene>
<comment type="subcellular location">
    <subcellularLocation>
        <location evidence="1">Vacuole membrane</location>
        <topology evidence="1">Multi-pass membrane protein</topology>
    </subcellularLocation>
</comment>